<dbReference type="GO" id="GO:0005634">
    <property type="term" value="C:nucleus"/>
    <property type="evidence" value="ECO:0007669"/>
    <property type="project" value="UniProtKB-SubCell"/>
</dbReference>
<accession>A0A1S2Z675</accession>
<dbReference type="CDD" id="cd00018">
    <property type="entry name" value="AP2"/>
    <property type="match status" value="1"/>
</dbReference>
<evidence type="ECO:0000256" key="4">
    <source>
        <dbReference type="ARBA" id="ARBA00023159"/>
    </source>
</evidence>
<evidence type="ECO:0000313" key="10">
    <source>
        <dbReference type="RefSeq" id="XP_004515795.1"/>
    </source>
</evidence>
<sequence>MSSSSSSKRHPTYHGIRSRGGKWVTEIREPRKTNRIWLGTFSTPEMAAAAYDVATLALKGGEAILNFPDLARRYPVPASNSAEDIRSAATSAAELMTGGSTFNEPYNNAFYDAPHSYNYESEFIDEEAIFSMPRLLVDMAEGMLLSPPRMNLPPSDYSTEYQTFGESLWNF</sequence>
<evidence type="ECO:0000313" key="9">
    <source>
        <dbReference type="Proteomes" id="UP000087171"/>
    </source>
</evidence>
<protein>
    <submittedName>
        <fullName evidence="10">Ethylene-responsive transcription factor ERF026-like</fullName>
    </submittedName>
</protein>
<keyword evidence="4" id="KW-0010">Activator</keyword>
<organism evidence="9 10">
    <name type="scientific">Cicer arietinum</name>
    <name type="common">Chickpea</name>
    <name type="synonym">Garbanzo</name>
    <dbReference type="NCBI Taxonomy" id="3827"/>
    <lineage>
        <taxon>Eukaryota</taxon>
        <taxon>Viridiplantae</taxon>
        <taxon>Streptophyta</taxon>
        <taxon>Embryophyta</taxon>
        <taxon>Tracheophyta</taxon>
        <taxon>Spermatophyta</taxon>
        <taxon>Magnoliopsida</taxon>
        <taxon>eudicotyledons</taxon>
        <taxon>Gunneridae</taxon>
        <taxon>Pentapetalae</taxon>
        <taxon>rosids</taxon>
        <taxon>fabids</taxon>
        <taxon>Fabales</taxon>
        <taxon>Fabaceae</taxon>
        <taxon>Papilionoideae</taxon>
        <taxon>50 kb inversion clade</taxon>
        <taxon>NPAAA clade</taxon>
        <taxon>Hologalegina</taxon>
        <taxon>IRL clade</taxon>
        <taxon>Cicereae</taxon>
        <taxon>Cicer</taxon>
    </lineage>
</organism>
<dbReference type="SMART" id="SM00380">
    <property type="entry name" value="AP2"/>
    <property type="match status" value="1"/>
</dbReference>
<feature type="domain" description="AP2/ERF" evidence="8">
    <location>
        <begin position="12"/>
        <end position="68"/>
    </location>
</feature>
<dbReference type="AlphaFoldDB" id="A0A1S2Z675"/>
<evidence type="ECO:0000256" key="6">
    <source>
        <dbReference type="ARBA" id="ARBA00023242"/>
    </source>
</evidence>
<reference evidence="10" key="1">
    <citation type="submission" date="2025-08" db="UniProtKB">
        <authorList>
            <consortium name="RefSeq"/>
        </authorList>
    </citation>
    <scope>IDENTIFICATION</scope>
    <source>
        <tissue evidence="10">Etiolated seedlings</tissue>
    </source>
</reference>
<dbReference type="Proteomes" id="UP000087171">
    <property type="component" value="Unplaced"/>
</dbReference>
<dbReference type="Gene3D" id="3.30.730.10">
    <property type="entry name" value="AP2/ERF domain"/>
    <property type="match status" value="1"/>
</dbReference>
<evidence type="ECO:0000256" key="5">
    <source>
        <dbReference type="ARBA" id="ARBA00023163"/>
    </source>
</evidence>
<dbReference type="InterPro" id="IPR016177">
    <property type="entry name" value="DNA-bd_dom_sf"/>
</dbReference>
<dbReference type="KEGG" id="cam:101507496"/>
<dbReference type="OrthoDB" id="1932364at2759"/>
<dbReference type="eggNOG" id="ENOG502RZJ7">
    <property type="taxonomic scope" value="Eukaryota"/>
</dbReference>
<evidence type="ECO:0000256" key="2">
    <source>
        <dbReference type="ARBA" id="ARBA00023015"/>
    </source>
</evidence>
<dbReference type="InterPro" id="IPR045277">
    <property type="entry name" value="DRE1A-I"/>
</dbReference>
<dbReference type="Pfam" id="PF00847">
    <property type="entry name" value="AP2"/>
    <property type="match status" value="1"/>
</dbReference>
<gene>
    <name evidence="10" type="primary">LOC101507496</name>
</gene>
<keyword evidence="3" id="KW-0238">DNA-binding</keyword>
<dbReference type="PaxDb" id="3827-XP_004515795.1"/>
<dbReference type="STRING" id="3827.A0A1S2Z675"/>
<keyword evidence="6" id="KW-0539">Nucleus</keyword>
<dbReference type="GO" id="GO:0003700">
    <property type="term" value="F:DNA-binding transcription factor activity"/>
    <property type="evidence" value="ECO:0007669"/>
    <property type="project" value="InterPro"/>
</dbReference>
<keyword evidence="5" id="KW-0804">Transcription</keyword>
<dbReference type="InterPro" id="IPR001471">
    <property type="entry name" value="AP2/ERF_dom"/>
</dbReference>
<comment type="subcellular location">
    <subcellularLocation>
        <location evidence="1">Nucleus</location>
    </subcellularLocation>
</comment>
<comment type="similarity">
    <text evidence="7">Belongs to the AP2/ERF transcription factor family. ERF subfamily.</text>
</comment>
<dbReference type="GeneID" id="101507496"/>
<proteinExistence type="inferred from homology"/>
<evidence type="ECO:0000259" key="8">
    <source>
        <dbReference type="PROSITE" id="PS51032"/>
    </source>
</evidence>
<dbReference type="GO" id="GO:0003677">
    <property type="term" value="F:DNA binding"/>
    <property type="evidence" value="ECO:0007669"/>
    <property type="project" value="UniProtKB-KW"/>
</dbReference>
<name>A0A1S2Z675_CICAR</name>
<keyword evidence="2" id="KW-0805">Transcription regulation</keyword>
<dbReference type="PANTHER" id="PTHR31839:SF85">
    <property type="entry name" value="AP2_ERF DOMAIN-CONTAINING PROTEIN"/>
    <property type="match status" value="1"/>
</dbReference>
<dbReference type="InterPro" id="IPR036955">
    <property type="entry name" value="AP2/ERF_dom_sf"/>
</dbReference>
<dbReference type="PANTHER" id="PTHR31839">
    <property type="entry name" value="DEHYDRATION-RESPONSIVE ELEMENT-BINDING PROTEIN 1D"/>
    <property type="match status" value="1"/>
</dbReference>
<evidence type="ECO:0000256" key="3">
    <source>
        <dbReference type="ARBA" id="ARBA00023125"/>
    </source>
</evidence>
<evidence type="ECO:0000256" key="7">
    <source>
        <dbReference type="ARBA" id="ARBA00024343"/>
    </source>
</evidence>
<evidence type="ECO:0000256" key="1">
    <source>
        <dbReference type="ARBA" id="ARBA00004123"/>
    </source>
</evidence>
<keyword evidence="9" id="KW-1185">Reference proteome</keyword>
<dbReference type="RefSeq" id="XP_004515795.1">
    <property type="nucleotide sequence ID" value="XM_004515738.3"/>
</dbReference>
<dbReference type="PROSITE" id="PS51032">
    <property type="entry name" value="AP2_ERF"/>
    <property type="match status" value="1"/>
</dbReference>
<dbReference type="SUPFAM" id="SSF54171">
    <property type="entry name" value="DNA-binding domain"/>
    <property type="match status" value="1"/>
</dbReference>